<evidence type="ECO:0000313" key="1">
    <source>
        <dbReference type="EMBL" id="EFR53340.1"/>
    </source>
</evidence>
<sequence length="111" mass="12800">MFPRYINGASQQRDCLGLTPNSLLIRMTRIFIRNQFGTKIKKKTERGRIINKKCKIQSHSASSIIDILTFCHLVFSMWLVAHFSESVPGFSGKSAVFTILQKQKNIREHIF</sequence>
<evidence type="ECO:0000313" key="2">
    <source>
        <dbReference type="Proteomes" id="UP000005101"/>
    </source>
</evidence>
<reference evidence="1 2" key="1">
    <citation type="submission" date="2008-12" db="EMBL/GenBank/DDBJ databases">
        <title>Annotation of Bacteroides fragilis strain 3_1_12.</title>
        <authorList>
            <consortium name="The Broad Institute Genome Sequencing Platform"/>
            <person name="Ward D."/>
            <person name="Young S.K."/>
            <person name="Kodira C.D."/>
            <person name="Zeng Q."/>
            <person name="Koehrsen M."/>
            <person name="Alvarado L."/>
            <person name="Berlin A."/>
            <person name="Borenstein D."/>
            <person name="Chen Z."/>
            <person name="Engels R."/>
            <person name="Freedman E."/>
            <person name="Gellesch M."/>
            <person name="Goldberg J."/>
            <person name="Griggs A."/>
            <person name="Gujja S."/>
            <person name="Heiman D."/>
            <person name="Hepburn T."/>
            <person name="Howarth C."/>
            <person name="Jen D."/>
            <person name="Larson L."/>
            <person name="Lewis B."/>
            <person name="Mehta T."/>
            <person name="Park D."/>
            <person name="Pearson M."/>
            <person name="Roberts A."/>
            <person name="Saif S."/>
            <person name="Shea T."/>
            <person name="Shenoy N."/>
            <person name="Sisk P."/>
            <person name="Stolte C."/>
            <person name="Sykes S."/>
            <person name="Walk T."/>
            <person name="White J."/>
            <person name="Yandava C."/>
            <person name="Allen-Vercoe E."/>
            <person name="Strauss J."/>
            <person name="Ambrose C."/>
            <person name="Lander E."/>
            <person name="Nusbaum C."/>
            <person name="Galagan J."/>
            <person name="Birren B."/>
        </authorList>
    </citation>
    <scope>NUCLEOTIDE SEQUENCE [LARGE SCALE GENOMIC DNA]</scope>
    <source>
        <strain evidence="1 2">3_1_12</strain>
    </source>
</reference>
<organism evidence="1 2">
    <name type="scientific">Bacteroides fragilis 3_1_12</name>
    <dbReference type="NCBI Taxonomy" id="457424"/>
    <lineage>
        <taxon>Bacteria</taxon>
        <taxon>Pseudomonadati</taxon>
        <taxon>Bacteroidota</taxon>
        <taxon>Bacteroidia</taxon>
        <taxon>Bacteroidales</taxon>
        <taxon>Bacteroidaceae</taxon>
        <taxon>Bacteroides</taxon>
    </lineage>
</organism>
<gene>
    <name evidence="1" type="ORF">BFAG_02035</name>
</gene>
<accession>A0ABN0BKL1</accession>
<protein>
    <submittedName>
        <fullName evidence="1">Uncharacterized protein</fullName>
    </submittedName>
</protein>
<name>A0ABN0BKL1_BACFG</name>
<proteinExistence type="predicted"/>
<dbReference type="EMBL" id="EQ973213">
    <property type="protein sequence ID" value="EFR53340.1"/>
    <property type="molecule type" value="Genomic_DNA"/>
</dbReference>
<dbReference type="Proteomes" id="UP000005101">
    <property type="component" value="Unassembled WGS sequence"/>
</dbReference>
<keyword evidence="2" id="KW-1185">Reference proteome</keyword>